<evidence type="ECO:0000313" key="4">
    <source>
        <dbReference type="Proteomes" id="UP000470384"/>
    </source>
</evidence>
<organism evidence="3 4">
    <name type="scientific">Pyruvatibacter mobilis</name>
    <dbReference type="NCBI Taxonomy" id="1712261"/>
    <lineage>
        <taxon>Bacteria</taxon>
        <taxon>Pseudomonadati</taxon>
        <taxon>Pseudomonadota</taxon>
        <taxon>Alphaproteobacteria</taxon>
        <taxon>Hyphomicrobiales</taxon>
        <taxon>Parvibaculaceae</taxon>
        <taxon>Pyruvatibacter</taxon>
    </lineage>
</organism>
<keyword evidence="1" id="KW-0812">Transmembrane</keyword>
<dbReference type="Proteomes" id="UP000470384">
    <property type="component" value="Unassembled WGS sequence"/>
</dbReference>
<protein>
    <submittedName>
        <fullName evidence="3">Pilus assembly protein</fullName>
    </submittedName>
</protein>
<dbReference type="GeneID" id="300655838"/>
<keyword evidence="1" id="KW-1133">Transmembrane helix</keyword>
<evidence type="ECO:0000256" key="1">
    <source>
        <dbReference type="SAM" id="Phobius"/>
    </source>
</evidence>
<evidence type="ECO:0000313" key="3">
    <source>
        <dbReference type="EMBL" id="NBG94926.1"/>
    </source>
</evidence>
<proteinExistence type="predicted"/>
<name>A0A845Q9U2_9HYPH</name>
<feature type="domain" description="TadE-like" evidence="2">
    <location>
        <begin position="18"/>
        <end position="59"/>
    </location>
</feature>
<feature type="transmembrane region" description="Helical" evidence="1">
    <location>
        <begin position="20"/>
        <end position="39"/>
    </location>
</feature>
<dbReference type="AlphaFoldDB" id="A0A845Q9U2"/>
<reference evidence="3 4" key="1">
    <citation type="journal article" date="2016" name="Int. J. Syst. Evol. Microbiol.">
        <title>Pyruvatibacter mobilis gen. nov., sp. nov., a marine bacterium from the culture broth of Picochlorum sp. 122.</title>
        <authorList>
            <person name="Wang G."/>
            <person name="Tang M."/>
            <person name="Wu H."/>
            <person name="Dai S."/>
            <person name="Li T."/>
            <person name="Chen C."/>
            <person name="He H."/>
            <person name="Fan J."/>
            <person name="Xiang W."/>
            <person name="Li X."/>
        </authorList>
    </citation>
    <scope>NUCLEOTIDE SEQUENCE [LARGE SCALE GENOMIC DNA]</scope>
    <source>
        <strain evidence="3 4">GYP-11</strain>
    </source>
</reference>
<dbReference type="OrthoDB" id="7189296at2"/>
<dbReference type="RefSeq" id="WP_160586978.1">
    <property type="nucleotide sequence ID" value="NZ_BMHN01000001.1"/>
</dbReference>
<comment type="caution">
    <text evidence="3">The sequence shown here is derived from an EMBL/GenBank/DDBJ whole genome shotgun (WGS) entry which is preliminary data.</text>
</comment>
<keyword evidence="1" id="KW-0472">Membrane</keyword>
<dbReference type="InterPro" id="IPR012495">
    <property type="entry name" value="TadE-like_dom"/>
</dbReference>
<gene>
    <name evidence="3" type="ORF">GTQ45_04190</name>
</gene>
<evidence type="ECO:0000259" key="2">
    <source>
        <dbReference type="Pfam" id="PF07811"/>
    </source>
</evidence>
<keyword evidence="4" id="KW-1185">Reference proteome</keyword>
<accession>A0A845Q9U2</accession>
<sequence>MLIRLHDAMLAFRRDHKGVAAVEFAIILPLMLIFFIGVVETATALTANRKTTAVASTVADLAAQAITLSDTNVTDIFGAARAIMEPHGSNNIQIRLTSASDNGGGNVRVDWSDGYNMAPYSRGQSVNVPPDIVFTNGSVIIAEVRYTYQSAFTYYAYGDIAMEDKFYARPRRTLVVGRTR</sequence>
<dbReference type="Pfam" id="PF07811">
    <property type="entry name" value="TadE"/>
    <property type="match status" value="1"/>
</dbReference>
<dbReference type="EMBL" id="WXYQ01000004">
    <property type="protein sequence ID" value="NBG94926.1"/>
    <property type="molecule type" value="Genomic_DNA"/>
</dbReference>